<organism evidence="2 3">
    <name type="scientific">Microbotryum saponariae</name>
    <dbReference type="NCBI Taxonomy" id="289078"/>
    <lineage>
        <taxon>Eukaryota</taxon>
        <taxon>Fungi</taxon>
        <taxon>Dikarya</taxon>
        <taxon>Basidiomycota</taxon>
        <taxon>Pucciniomycotina</taxon>
        <taxon>Microbotryomycetes</taxon>
        <taxon>Microbotryales</taxon>
        <taxon>Microbotryaceae</taxon>
        <taxon>Microbotryum</taxon>
    </lineage>
</organism>
<dbReference type="Proteomes" id="UP000249723">
    <property type="component" value="Unassembled WGS sequence"/>
</dbReference>
<dbReference type="OrthoDB" id="2540355at2759"/>
<proteinExistence type="predicted"/>
<dbReference type="EMBL" id="FMWP01000047">
    <property type="protein sequence ID" value="SCZ93052.1"/>
    <property type="molecule type" value="Genomic_DNA"/>
</dbReference>
<evidence type="ECO:0000256" key="1">
    <source>
        <dbReference type="SAM" id="MobiDB-lite"/>
    </source>
</evidence>
<reference evidence="3" key="1">
    <citation type="submission" date="2016-10" db="EMBL/GenBank/DDBJ databases">
        <authorList>
            <person name="Jeantristanb JTB J.-T."/>
            <person name="Ricardo R."/>
        </authorList>
    </citation>
    <scope>NUCLEOTIDE SEQUENCE [LARGE SCALE GENOMIC DNA]</scope>
</reference>
<keyword evidence="3" id="KW-1185">Reference proteome</keyword>
<feature type="compositionally biased region" description="Polar residues" evidence="1">
    <location>
        <begin position="145"/>
        <end position="158"/>
    </location>
</feature>
<evidence type="ECO:0000313" key="2">
    <source>
        <dbReference type="EMBL" id="SCZ93052.1"/>
    </source>
</evidence>
<evidence type="ECO:0000313" key="3">
    <source>
        <dbReference type="Proteomes" id="UP000249723"/>
    </source>
</evidence>
<dbReference type="AlphaFoldDB" id="A0A2X0NPH4"/>
<accession>A0A2X0NPH4</accession>
<name>A0A2X0NPH4_9BASI</name>
<gene>
    <name evidence="2" type="ORF">BZ3500_MVSOF-1268-A1-R1_CHR6-2G08430</name>
</gene>
<sequence length="192" mass="21327">MMLEGNKRELKYFENLTYIFVANPFLLCHRDTAPIFAEALLRFGTVTRGIWDFKLEYQNDALRIFSTALATAGSDLHKLIGRVQRKEVDMLWNRLELPGRGFLTRPPVAVASGHSPPKGTHWPRISAPDVSCTQNLSSPREPDQTACSASGPTNQTIRCTRPIQDSDREFGGALPQEIHAGPTLVLLTAKAL</sequence>
<protein>
    <submittedName>
        <fullName evidence="2">BZ3500_MvSof-1268-A1-R1_Chr6-2g08430 protein</fullName>
    </submittedName>
</protein>
<feature type="region of interest" description="Disordered" evidence="1">
    <location>
        <begin position="135"/>
        <end position="158"/>
    </location>
</feature>